<feature type="compositionally biased region" description="Polar residues" evidence="1">
    <location>
        <begin position="251"/>
        <end position="261"/>
    </location>
</feature>
<organism evidence="2">
    <name type="scientific">Cyprideis torosa</name>
    <dbReference type="NCBI Taxonomy" id="163714"/>
    <lineage>
        <taxon>Eukaryota</taxon>
        <taxon>Metazoa</taxon>
        <taxon>Ecdysozoa</taxon>
        <taxon>Arthropoda</taxon>
        <taxon>Crustacea</taxon>
        <taxon>Oligostraca</taxon>
        <taxon>Ostracoda</taxon>
        <taxon>Podocopa</taxon>
        <taxon>Podocopida</taxon>
        <taxon>Cytherocopina</taxon>
        <taxon>Cytheroidea</taxon>
        <taxon>Cytherideidae</taxon>
        <taxon>Cyprideis</taxon>
    </lineage>
</organism>
<name>A0A7R8WJH4_9CRUS</name>
<feature type="region of interest" description="Disordered" evidence="1">
    <location>
        <begin position="1"/>
        <end position="26"/>
    </location>
</feature>
<evidence type="ECO:0000313" key="2">
    <source>
        <dbReference type="EMBL" id="CAD7230250.1"/>
    </source>
</evidence>
<reference evidence="2" key="1">
    <citation type="submission" date="2020-11" db="EMBL/GenBank/DDBJ databases">
        <authorList>
            <person name="Tran Van P."/>
        </authorList>
    </citation>
    <scope>NUCLEOTIDE SEQUENCE</scope>
</reference>
<dbReference type="AlphaFoldDB" id="A0A7R8WJH4"/>
<feature type="compositionally biased region" description="Basic and acidic residues" evidence="1">
    <location>
        <begin position="214"/>
        <end position="227"/>
    </location>
</feature>
<accession>A0A7R8WJH4</accession>
<feature type="compositionally biased region" description="Polar residues" evidence="1">
    <location>
        <begin position="1"/>
        <end position="18"/>
    </location>
</feature>
<proteinExistence type="predicted"/>
<gene>
    <name evidence="2" type="ORF">CTOB1V02_LOCUS8112</name>
</gene>
<evidence type="ECO:0000256" key="1">
    <source>
        <dbReference type="SAM" id="MobiDB-lite"/>
    </source>
</evidence>
<dbReference type="EMBL" id="OB662563">
    <property type="protein sequence ID" value="CAD7230250.1"/>
    <property type="molecule type" value="Genomic_DNA"/>
</dbReference>
<sequence>MSRKSTNTDSHTGCTSGEFSLKNGEESLDADQDLNDRESFRESLLEEATVLYFHLNKLKQMLARQLENVQTLRTERDIKSLEVELEMREMKAMFTQSESSPTTVEVERIGNELLHQLTQLDIIHKALFDKVAKKKAELQLITDKNKNLARTVSSWNDLKTGRDLLHSLTTNPKSVHGRDVCFNDILMRANDATGQVVQGGLSAVLPPVPQELQEVHQDDGDEQKAGGDDLYAPALNPLRPPPPRHPGRQRGISSGTPSSFASSRSHFDAGCLLIPKCLCRQGKLTLRFTEIPSEESSVGVKKACFCFYLTIIIPFFSHPIFSVSHLLPAPPVAFDLRLDPSSIAEVGETPPPPKR</sequence>
<feature type="region of interest" description="Disordered" evidence="1">
    <location>
        <begin position="214"/>
        <end position="261"/>
    </location>
</feature>
<protein>
    <submittedName>
        <fullName evidence="2">Uncharacterized protein</fullName>
    </submittedName>
</protein>